<evidence type="ECO:0000313" key="1">
    <source>
        <dbReference type="EMBL" id="MBT1712037.1"/>
    </source>
</evidence>
<evidence type="ECO:0000313" key="2">
    <source>
        <dbReference type="Proteomes" id="UP001319080"/>
    </source>
</evidence>
<name>A0AAP2E525_9BACT</name>
<dbReference type="AlphaFoldDB" id="A0AAP2E525"/>
<dbReference type="EMBL" id="JAHESE010000047">
    <property type="protein sequence ID" value="MBT1712037.1"/>
    <property type="molecule type" value="Genomic_DNA"/>
</dbReference>
<keyword evidence="2" id="KW-1185">Reference proteome</keyword>
<organism evidence="1 2">
    <name type="scientific">Dawidia cretensis</name>
    <dbReference type="NCBI Taxonomy" id="2782350"/>
    <lineage>
        <taxon>Bacteria</taxon>
        <taxon>Pseudomonadati</taxon>
        <taxon>Bacteroidota</taxon>
        <taxon>Cytophagia</taxon>
        <taxon>Cytophagales</taxon>
        <taxon>Chryseotaleaceae</taxon>
        <taxon>Dawidia</taxon>
    </lineage>
</organism>
<protein>
    <recommendedName>
        <fullName evidence="3">STAS/SEC14 domain-containing protein</fullName>
    </recommendedName>
</protein>
<proteinExistence type="predicted"/>
<dbReference type="RefSeq" id="WP_254087605.1">
    <property type="nucleotide sequence ID" value="NZ_JAHESE010000047.1"/>
</dbReference>
<sequence length="128" mass="14625">MSTIHSTSNLQVVHLIDPHILYCNWLGLQTEQSVKESGAVILEIQRTHHFANILNDNTQVTGSWRKASQWTAEQWFPDMVHAGLRHFAWVFPADVFAEISAKRALPPGDIVTPFTNYQDAYNWLVSIH</sequence>
<accession>A0AAP2E525</accession>
<evidence type="ECO:0008006" key="3">
    <source>
        <dbReference type="Google" id="ProtNLM"/>
    </source>
</evidence>
<reference evidence="1 2" key="1">
    <citation type="submission" date="2021-05" db="EMBL/GenBank/DDBJ databases">
        <title>A Polyphasic approach of four new species of the genus Ohtaekwangia: Ohtaekwangia histidinii sp. nov., Ohtaekwangia cretensis sp. nov., Ohtaekwangia indiensis sp. nov., Ohtaekwangia reichenbachii sp. nov. from diverse environment.</title>
        <authorList>
            <person name="Octaviana S."/>
        </authorList>
    </citation>
    <scope>NUCLEOTIDE SEQUENCE [LARGE SCALE GENOMIC DNA]</scope>
    <source>
        <strain evidence="1 2">PWU5</strain>
    </source>
</reference>
<gene>
    <name evidence="1" type="ORF">KK062_27600</name>
</gene>
<dbReference type="Proteomes" id="UP001319080">
    <property type="component" value="Unassembled WGS sequence"/>
</dbReference>
<comment type="caution">
    <text evidence="1">The sequence shown here is derived from an EMBL/GenBank/DDBJ whole genome shotgun (WGS) entry which is preliminary data.</text>
</comment>